<proteinExistence type="predicted"/>
<feature type="chain" id="PRO_5045969260" description="Extracellular repeat, HAF family" evidence="1">
    <location>
        <begin position="22"/>
        <end position="370"/>
    </location>
</feature>
<evidence type="ECO:0000256" key="1">
    <source>
        <dbReference type="SAM" id="SignalP"/>
    </source>
</evidence>
<dbReference type="EMBL" id="JBHUKU010000029">
    <property type="protein sequence ID" value="MFD2465145.1"/>
    <property type="molecule type" value="Genomic_DNA"/>
</dbReference>
<dbReference type="SUPFAM" id="SSF101898">
    <property type="entry name" value="NHL repeat"/>
    <property type="match status" value="1"/>
</dbReference>
<accession>A0ABW5GW76</accession>
<feature type="signal peptide" evidence="1">
    <location>
        <begin position="1"/>
        <end position="21"/>
    </location>
</feature>
<comment type="caution">
    <text evidence="2">The sequence shown here is derived from an EMBL/GenBank/DDBJ whole genome shotgun (WGS) entry which is preliminary data.</text>
</comment>
<evidence type="ECO:0000313" key="3">
    <source>
        <dbReference type="Proteomes" id="UP001597419"/>
    </source>
</evidence>
<name>A0ABW5GW76_9PSEU</name>
<evidence type="ECO:0000313" key="2">
    <source>
        <dbReference type="EMBL" id="MFD2465145.1"/>
    </source>
</evidence>
<dbReference type="RefSeq" id="WP_345407205.1">
    <property type="nucleotide sequence ID" value="NZ_BAABHG010000022.1"/>
</dbReference>
<dbReference type="Proteomes" id="UP001597419">
    <property type="component" value="Unassembled WGS sequence"/>
</dbReference>
<protein>
    <recommendedName>
        <fullName evidence="4">Extracellular repeat, HAF family</fullName>
    </recommendedName>
</protein>
<evidence type="ECO:0008006" key="4">
    <source>
        <dbReference type="Google" id="ProtNLM"/>
    </source>
</evidence>
<keyword evidence="1" id="KW-0732">Signal</keyword>
<organism evidence="2 3">
    <name type="scientific">Amycolatopsis samaneae</name>
    <dbReference type="NCBI Taxonomy" id="664691"/>
    <lineage>
        <taxon>Bacteria</taxon>
        <taxon>Bacillati</taxon>
        <taxon>Actinomycetota</taxon>
        <taxon>Actinomycetes</taxon>
        <taxon>Pseudonocardiales</taxon>
        <taxon>Pseudonocardiaceae</taxon>
        <taxon>Amycolatopsis</taxon>
    </lineage>
</organism>
<gene>
    <name evidence="2" type="ORF">ACFSYJ_41465</name>
</gene>
<sequence length="370" mass="38650">MGTGLAGSTLTMVLMVSPAQAGDTYQPADLGTLPGGQFSDAMMVTNHGEAFGAALDSAGHERAVRWDPAGRITDLPPLPRFSSVRPVMMSETGIAIGVSRPDVLSGTATRWGRDGKPVELPGTAEYPSTEAVAVSDRGVVAGFAYKPGSGEAIARRWDPRGGVTELGRGRVRAMNAGGAVIGWSADQPLYWDPAGKAIPVQVPPGGTRAALSAIDDRGTVVGWTEAADGNLHAAKWDDKGRITVLETGWKYSSASAITDGGEVIGEVGAGDGKTRVARWDARGKLTVLPTLGGARSRFTAANGAGTVLGLADSADRLDRPVYWDREGRIFELPPLVPGAFMDPRGISERGWIAGGSDIPGQGFHAVLWRR</sequence>
<keyword evidence="3" id="KW-1185">Reference proteome</keyword>
<reference evidence="3" key="1">
    <citation type="journal article" date="2019" name="Int. J. Syst. Evol. Microbiol.">
        <title>The Global Catalogue of Microorganisms (GCM) 10K type strain sequencing project: providing services to taxonomists for standard genome sequencing and annotation.</title>
        <authorList>
            <consortium name="The Broad Institute Genomics Platform"/>
            <consortium name="The Broad Institute Genome Sequencing Center for Infectious Disease"/>
            <person name="Wu L."/>
            <person name="Ma J."/>
        </authorList>
    </citation>
    <scope>NUCLEOTIDE SEQUENCE [LARGE SCALE GENOMIC DNA]</scope>
    <source>
        <strain evidence="3">CGMCC 4.7643</strain>
    </source>
</reference>